<dbReference type="EMBL" id="JABXXO010000004">
    <property type="protein sequence ID" value="KAF7779140.1"/>
    <property type="molecule type" value="Genomic_DNA"/>
</dbReference>
<gene>
    <name evidence="1" type="ORF">Agabi119p4_3485</name>
</gene>
<dbReference type="Proteomes" id="UP000629468">
    <property type="component" value="Unassembled WGS sequence"/>
</dbReference>
<name>A0A8H7F7A5_AGABI</name>
<evidence type="ECO:0000313" key="1">
    <source>
        <dbReference type="EMBL" id="KAF7779140.1"/>
    </source>
</evidence>
<dbReference type="AlphaFoldDB" id="A0A8H7F7A5"/>
<accession>A0A8H7F7A5</accession>
<proteinExistence type="predicted"/>
<protein>
    <submittedName>
        <fullName evidence="1">Uncharacterized protein</fullName>
    </submittedName>
</protein>
<reference evidence="1 2" key="1">
    <citation type="journal article" name="Sci. Rep.">
        <title>Telomere-to-telomere assembled and centromere annotated genomes of the two main subspecies of the button mushroom Agaricus bisporus reveal especially polymorphic chromosome ends.</title>
        <authorList>
            <person name="Sonnenberg A.S.M."/>
            <person name="Sedaghat-Telgerd N."/>
            <person name="Lavrijssen B."/>
            <person name="Ohm R.A."/>
            <person name="Hendrickx P.M."/>
            <person name="Scholtmeijer K."/>
            <person name="Baars J.J.P."/>
            <person name="van Peer A."/>
        </authorList>
    </citation>
    <scope>NUCLEOTIDE SEQUENCE [LARGE SCALE GENOMIC DNA]</scope>
    <source>
        <strain evidence="1 2">H119_p4</strain>
    </source>
</reference>
<comment type="caution">
    <text evidence="1">The sequence shown here is derived from an EMBL/GenBank/DDBJ whole genome shotgun (WGS) entry which is preliminary data.</text>
</comment>
<organism evidence="1 2">
    <name type="scientific">Agaricus bisporus var. burnettii</name>
    <dbReference type="NCBI Taxonomy" id="192524"/>
    <lineage>
        <taxon>Eukaryota</taxon>
        <taxon>Fungi</taxon>
        <taxon>Dikarya</taxon>
        <taxon>Basidiomycota</taxon>
        <taxon>Agaricomycotina</taxon>
        <taxon>Agaricomycetes</taxon>
        <taxon>Agaricomycetidae</taxon>
        <taxon>Agaricales</taxon>
        <taxon>Agaricineae</taxon>
        <taxon>Agaricaceae</taxon>
        <taxon>Agaricus</taxon>
    </lineage>
</organism>
<evidence type="ECO:0000313" key="2">
    <source>
        <dbReference type="Proteomes" id="UP000629468"/>
    </source>
</evidence>
<sequence>MYANGDQHFYVNKPAKLKDGRCIIPIRWLTNEADNIVCADMWAVHIDENSSATIDNTLVPASKLKFNMLDLQDNNAILSWSAQTIAAGHPQQMLNPDRALVDGDELYTSFIDVFGDDMSGNQSKSWNKHWNIYITHRNLPQRMLQQQYNVHFVSTSQHASVIPS</sequence>